<organism evidence="8">
    <name type="scientific">uncultured Mycobacterium sp</name>
    <dbReference type="NCBI Taxonomy" id="171292"/>
    <lineage>
        <taxon>Bacteria</taxon>
        <taxon>Bacillati</taxon>
        <taxon>Actinomycetota</taxon>
        <taxon>Actinomycetes</taxon>
        <taxon>Mycobacteriales</taxon>
        <taxon>Mycobacteriaceae</taxon>
        <taxon>Mycobacterium</taxon>
        <taxon>environmental samples</taxon>
    </lineage>
</organism>
<sequence length="280" mass="31039">MFGELYKLPPSWGEAIQLWVEWLVAGGASTETIRLRRGIVRSVARQLGTLRPDDVTTEQLIALCARQKWSNDHRRGLRAALIAFYDWSLSNGAATTNPARGLPSVPESKPKPRPAPDRIWRELLDAADPRELLMARLAGEAGLRRGEVAKTHCEDLIEDLMGWSLIVKGKGDKQRTVPITDALAEAIREYLIEYLIDGYLFPGQIDGHISPGHVGVLISRLMPDGWSMHKLRHRYASRGYAGTKDIRAVQEALGHASVATTQRYTAVSSREIRAVSESAA</sequence>
<dbReference type="InterPro" id="IPR013762">
    <property type="entry name" value="Integrase-like_cat_sf"/>
</dbReference>
<dbReference type="GO" id="GO:0003677">
    <property type="term" value="F:DNA binding"/>
    <property type="evidence" value="ECO:0007669"/>
    <property type="project" value="UniProtKB-UniRule"/>
</dbReference>
<dbReference type="Gene3D" id="1.10.150.130">
    <property type="match status" value="1"/>
</dbReference>
<evidence type="ECO:0000313" key="8">
    <source>
        <dbReference type="EMBL" id="SBS73755.1"/>
    </source>
</evidence>
<feature type="domain" description="Tyr recombinase" evidence="6">
    <location>
        <begin position="110"/>
        <end position="277"/>
    </location>
</feature>
<reference evidence="8" key="1">
    <citation type="submission" date="2016-03" db="EMBL/GenBank/DDBJ databases">
        <authorList>
            <person name="Ploux O."/>
        </authorList>
    </citation>
    <scope>NUCLEOTIDE SEQUENCE</scope>
    <source>
        <strain evidence="8">UC10</strain>
    </source>
</reference>
<dbReference type="GO" id="GO:0015074">
    <property type="term" value="P:DNA integration"/>
    <property type="evidence" value="ECO:0007669"/>
    <property type="project" value="InterPro"/>
</dbReference>
<dbReference type="InterPro" id="IPR050090">
    <property type="entry name" value="Tyrosine_recombinase_XerCD"/>
</dbReference>
<evidence type="ECO:0000256" key="1">
    <source>
        <dbReference type="ARBA" id="ARBA00008857"/>
    </source>
</evidence>
<dbReference type="EMBL" id="FLQS01000010">
    <property type="protein sequence ID" value="SBS73755.1"/>
    <property type="molecule type" value="Genomic_DNA"/>
</dbReference>
<name>A0A1Y5P4Y8_9MYCO</name>
<dbReference type="GO" id="GO:0006310">
    <property type="term" value="P:DNA recombination"/>
    <property type="evidence" value="ECO:0007669"/>
    <property type="project" value="UniProtKB-KW"/>
</dbReference>
<evidence type="ECO:0000256" key="2">
    <source>
        <dbReference type="ARBA" id="ARBA00023125"/>
    </source>
</evidence>
<evidence type="ECO:0000259" key="7">
    <source>
        <dbReference type="PROSITE" id="PS51900"/>
    </source>
</evidence>
<evidence type="ECO:0000256" key="3">
    <source>
        <dbReference type="ARBA" id="ARBA00023172"/>
    </source>
</evidence>
<proteinExistence type="inferred from homology"/>
<dbReference type="Pfam" id="PF00589">
    <property type="entry name" value="Phage_integrase"/>
    <property type="match status" value="1"/>
</dbReference>
<dbReference type="PANTHER" id="PTHR30349">
    <property type="entry name" value="PHAGE INTEGRASE-RELATED"/>
    <property type="match status" value="1"/>
</dbReference>
<dbReference type="PANTHER" id="PTHR30349:SF64">
    <property type="entry name" value="PROPHAGE INTEGRASE INTD-RELATED"/>
    <property type="match status" value="1"/>
</dbReference>
<dbReference type="InterPro" id="IPR002104">
    <property type="entry name" value="Integrase_catalytic"/>
</dbReference>
<dbReference type="Gene3D" id="1.10.443.10">
    <property type="entry name" value="Intergrase catalytic core"/>
    <property type="match status" value="1"/>
</dbReference>
<keyword evidence="3" id="KW-0233">DNA recombination</keyword>
<accession>A0A1Y5P4Y8</accession>
<evidence type="ECO:0000259" key="6">
    <source>
        <dbReference type="PROSITE" id="PS51898"/>
    </source>
</evidence>
<dbReference type="InterPro" id="IPR010998">
    <property type="entry name" value="Integrase_recombinase_N"/>
</dbReference>
<feature type="region of interest" description="Disordered" evidence="5">
    <location>
        <begin position="96"/>
        <end position="116"/>
    </location>
</feature>
<evidence type="ECO:0000256" key="4">
    <source>
        <dbReference type="PROSITE-ProRule" id="PRU01248"/>
    </source>
</evidence>
<gene>
    <name evidence="8" type="ORF">MHPYR_180035</name>
</gene>
<keyword evidence="2 4" id="KW-0238">DNA-binding</keyword>
<feature type="domain" description="Core-binding (CB)" evidence="7">
    <location>
        <begin position="10"/>
        <end position="89"/>
    </location>
</feature>
<dbReference type="PROSITE" id="PS51900">
    <property type="entry name" value="CB"/>
    <property type="match status" value="1"/>
</dbReference>
<dbReference type="InterPro" id="IPR011010">
    <property type="entry name" value="DNA_brk_join_enz"/>
</dbReference>
<dbReference type="PROSITE" id="PS51898">
    <property type="entry name" value="TYR_RECOMBINASE"/>
    <property type="match status" value="1"/>
</dbReference>
<dbReference type="InterPro" id="IPR044068">
    <property type="entry name" value="CB"/>
</dbReference>
<protein>
    <submittedName>
        <fullName evidence="8">Phage integrase</fullName>
    </submittedName>
</protein>
<evidence type="ECO:0000256" key="5">
    <source>
        <dbReference type="SAM" id="MobiDB-lite"/>
    </source>
</evidence>
<comment type="similarity">
    <text evidence="1">Belongs to the 'phage' integrase family.</text>
</comment>
<dbReference type="SUPFAM" id="SSF56349">
    <property type="entry name" value="DNA breaking-rejoining enzymes"/>
    <property type="match status" value="1"/>
</dbReference>
<dbReference type="AlphaFoldDB" id="A0A1Y5P4Y8"/>